<feature type="transmembrane region" description="Helical" evidence="1">
    <location>
        <begin position="109"/>
        <end position="129"/>
    </location>
</feature>
<evidence type="ECO:0000256" key="1">
    <source>
        <dbReference type="SAM" id="Phobius"/>
    </source>
</evidence>
<reference evidence="2" key="2">
    <citation type="journal article" date="2024" name="Antonie Van Leeuwenhoek">
        <title>Roseihalotalea indica gen. nov., sp. nov., a halophilic Bacteroidetes from mesopelagic Southwest Indian Ocean with higher carbohydrate metabolic potential.</title>
        <authorList>
            <person name="Chen B."/>
            <person name="Zhang M."/>
            <person name="Lin D."/>
            <person name="Ye J."/>
            <person name="Tang K."/>
        </authorList>
    </citation>
    <scope>NUCLEOTIDE SEQUENCE</scope>
    <source>
        <strain evidence="2">TK19036</strain>
    </source>
</reference>
<sequence length="244" mass="26798">MKKLYTEKQTVLATFLGGPVPAGILMYKNFIRFGKEKQAYITIALTLIFTISFGFVILTLPDEILEKLPSPLITSFYGLIAAILYKRFLAKEVKTAIGDGAQRASNWSVAGFTILGLAINLLIIFGIAYSKPPFSGEKLVVGSSKHEIYYNTTTISEAEAQKLGDELIALGVFTDEVPQTVYLGSSGERYALTIPVQLNSIEDAELATEMKALTWSLEDAFGKPFTITLESYNLTGKRTVKSIE</sequence>
<reference evidence="2" key="1">
    <citation type="journal article" date="2023" name="Comput. Struct. Biotechnol. J.">
        <title>Discovery of a novel marine Bacteroidetes with a rich repertoire of carbohydrate-active enzymes.</title>
        <authorList>
            <person name="Chen B."/>
            <person name="Liu G."/>
            <person name="Chen Q."/>
            <person name="Wang H."/>
            <person name="Liu L."/>
            <person name="Tang K."/>
        </authorList>
    </citation>
    <scope>NUCLEOTIDE SEQUENCE</scope>
    <source>
        <strain evidence="2">TK19036</strain>
    </source>
</reference>
<dbReference type="EMBL" id="CP120682">
    <property type="protein sequence ID" value="WKN34197.1"/>
    <property type="molecule type" value="Genomic_DNA"/>
</dbReference>
<keyword evidence="1" id="KW-0812">Transmembrane</keyword>
<gene>
    <name evidence="2" type="ORF">K4G66_17605</name>
</gene>
<feature type="transmembrane region" description="Helical" evidence="1">
    <location>
        <begin position="38"/>
        <end position="60"/>
    </location>
</feature>
<organism evidence="2">
    <name type="scientific">Roseihalotalea indica</name>
    <dbReference type="NCBI Taxonomy" id="2867963"/>
    <lineage>
        <taxon>Bacteria</taxon>
        <taxon>Pseudomonadati</taxon>
        <taxon>Bacteroidota</taxon>
        <taxon>Cytophagia</taxon>
        <taxon>Cytophagales</taxon>
        <taxon>Catalimonadaceae</taxon>
        <taxon>Roseihalotalea</taxon>
    </lineage>
</organism>
<feature type="transmembrane region" description="Helical" evidence="1">
    <location>
        <begin position="72"/>
        <end position="89"/>
    </location>
</feature>
<accession>A0AA49JIB5</accession>
<proteinExistence type="predicted"/>
<keyword evidence="1" id="KW-0472">Membrane</keyword>
<protein>
    <submittedName>
        <fullName evidence="2">Uncharacterized protein</fullName>
    </submittedName>
</protein>
<dbReference type="AlphaFoldDB" id="A0AA49JIB5"/>
<keyword evidence="1" id="KW-1133">Transmembrane helix</keyword>
<evidence type="ECO:0000313" key="2">
    <source>
        <dbReference type="EMBL" id="WKN34197.1"/>
    </source>
</evidence>
<name>A0AA49JIB5_9BACT</name>